<feature type="domain" description="Response regulatory" evidence="8">
    <location>
        <begin position="6"/>
        <end position="120"/>
    </location>
</feature>
<dbReference type="EMBL" id="MSCH01000003">
    <property type="protein sequence ID" value="PQJ54874.1"/>
    <property type="molecule type" value="Genomic_DNA"/>
</dbReference>
<proteinExistence type="predicted"/>
<keyword evidence="2" id="KW-0902">Two-component regulatory system</keyword>
<gene>
    <name evidence="9" type="ORF">BTO11_15240</name>
</gene>
<dbReference type="OrthoDB" id="9802186at2"/>
<dbReference type="SMART" id="SM00421">
    <property type="entry name" value="HTH_LUXR"/>
    <property type="match status" value="1"/>
</dbReference>
<dbReference type="SUPFAM" id="SSF52172">
    <property type="entry name" value="CheY-like"/>
    <property type="match status" value="1"/>
</dbReference>
<dbReference type="InterPro" id="IPR036388">
    <property type="entry name" value="WH-like_DNA-bd_sf"/>
</dbReference>
<dbReference type="RefSeq" id="WP_105053398.1">
    <property type="nucleotide sequence ID" value="NZ_BMYG01000001.1"/>
</dbReference>
<feature type="modified residue" description="4-aspartylphosphate" evidence="6">
    <location>
        <position position="55"/>
    </location>
</feature>
<dbReference type="InterPro" id="IPR000792">
    <property type="entry name" value="Tscrpt_reg_LuxR_C"/>
</dbReference>
<dbReference type="Proteomes" id="UP000239007">
    <property type="component" value="Unassembled WGS sequence"/>
</dbReference>
<evidence type="ECO:0000256" key="4">
    <source>
        <dbReference type="ARBA" id="ARBA00023125"/>
    </source>
</evidence>
<dbReference type="SUPFAM" id="SSF46894">
    <property type="entry name" value="C-terminal effector domain of the bipartite response regulators"/>
    <property type="match status" value="1"/>
</dbReference>
<name>A0A2S7UY06_9GAMM</name>
<keyword evidence="4 9" id="KW-0238">DNA-binding</keyword>
<dbReference type="PANTHER" id="PTHR44688:SF16">
    <property type="entry name" value="DNA-BINDING TRANSCRIPTIONAL ACTIVATOR DEVR_DOSR"/>
    <property type="match status" value="1"/>
</dbReference>
<accession>A0A2S7UY06</accession>
<sequence length="204" mass="23328">MTNKQTVFIIDDDEGIREGLELLFESINLNAQSFSSGADFLTVYHQDMTGCLVLDIRMPKMSGLELQQKLNDLHCLLPIIFITGHGDIPMAVEAMRLGAIDFIKKPFNEQHLIDRINEALILDDKQHKQHINKHKIKTEIESLSSRELEVFERVTDGMMNKVIASDLNISERTVEVHRSHVMMKLGAKTLAQLVRSKIMYEQLN</sequence>
<dbReference type="GO" id="GO:0006355">
    <property type="term" value="P:regulation of DNA-templated transcription"/>
    <property type="evidence" value="ECO:0007669"/>
    <property type="project" value="InterPro"/>
</dbReference>
<evidence type="ECO:0000313" key="9">
    <source>
        <dbReference type="EMBL" id="PQJ54874.1"/>
    </source>
</evidence>
<dbReference type="PROSITE" id="PS50110">
    <property type="entry name" value="RESPONSE_REGULATORY"/>
    <property type="match status" value="1"/>
</dbReference>
<dbReference type="SMART" id="SM00448">
    <property type="entry name" value="REC"/>
    <property type="match status" value="1"/>
</dbReference>
<dbReference type="PANTHER" id="PTHR44688">
    <property type="entry name" value="DNA-BINDING TRANSCRIPTIONAL ACTIVATOR DEVR_DOSR"/>
    <property type="match status" value="1"/>
</dbReference>
<keyword evidence="3" id="KW-0805">Transcription regulation</keyword>
<dbReference type="Gene3D" id="1.10.10.10">
    <property type="entry name" value="Winged helix-like DNA-binding domain superfamily/Winged helix DNA-binding domain"/>
    <property type="match status" value="1"/>
</dbReference>
<reference evidence="9 10" key="1">
    <citation type="submission" date="2016-12" db="EMBL/GenBank/DDBJ databases">
        <title>Diversity of luminous bacteria.</title>
        <authorList>
            <person name="Yoshizawa S."/>
            <person name="Kogure K."/>
        </authorList>
    </citation>
    <scope>NUCLEOTIDE SEQUENCE [LARGE SCALE GENOMIC DNA]</scope>
    <source>
        <strain evidence="9 10">SA4-48</strain>
    </source>
</reference>
<dbReference type="InterPro" id="IPR011006">
    <property type="entry name" value="CheY-like_superfamily"/>
</dbReference>
<evidence type="ECO:0000256" key="5">
    <source>
        <dbReference type="ARBA" id="ARBA00023163"/>
    </source>
</evidence>
<keyword evidence="5" id="KW-0804">Transcription</keyword>
<evidence type="ECO:0000256" key="6">
    <source>
        <dbReference type="PROSITE-ProRule" id="PRU00169"/>
    </source>
</evidence>
<dbReference type="PRINTS" id="PR00038">
    <property type="entry name" value="HTHLUXR"/>
</dbReference>
<dbReference type="Pfam" id="PF00196">
    <property type="entry name" value="GerE"/>
    <property type="match status" value="1"/>
</dbReference>
<organism evidence="9 10">
    <name type="scientific">Psychrosphaera saromensis</name>
    <dbReference type="NCBI Taxonomy" id="716813"/>
    <lineage>
        <taxon>Bacteria</taxon>
        <taxon>Pseudomonadati</taxon>
        <taxon>Pseudomonadota</taxon>
        <taxon>Gammaproteobacteria</taxon>
        <taxon>Alteromonadales</taxon>
        <taxon>Pseudoalteromonadaceae</taxon>
        <taxon>Psychrosphaera</taxon>
    </lineage>
</organism>
<protein>
    <submittedName>
        <fullName evidence="9">DNA-binding response regulator</fullName>
    </submittedName>
</protein>
<dbReference type="Pfam" id="PF00072">
    <property type="entry name" value="Response_reg"/>
    <property type="match status" value="1"/>
</dbReference>
<dbReference type="GO" id="GO:0003677">
    <property type="term" value="F:DNA binding"/>
    <property type="evidence" value="ECO:0007669"/>
    <property type="project" value="UniProtKB-KW"/>
</dbReference>
<dbReference type="InterPro" id="IPR001789">
    <property type="entry name" value="Sig_transdc_resp-reg_receiver"/>
</dbReference>
<dbReference type="Gene3D" id="3.40.50.2300">
    <property type="match status" value="1"/>
</dbReference>
<comment type="caution">
    <text evidence="9">The sequence shown here is derived from an EMBL/GenBank/DDBJ whole genome shotgun (WGS) entry which is preliminary data.</text>
</comment>
<evidence type="ECO:0000259" key="7">
    <source>
        <dbReference type="PROSITE" id="PS50043"/>
    </source>
</evidence>
<evidence type="ECO:0000313" key="10">
    <source>
        <dbReference type="Proteomes" id="UP000239007"/>
    </source>
</evidence>
<keyword evidence="10" id="KW-1185">Reference proteome</keyword>
<evidence type="ECO:0000259" key="8">
    <source>
        <dbReference type="PROSITE" id="PS50110"/>
    </source>
</evidence>
<dbReference type="CDD" id="cd17537">
    <property type="entry name" value="REC_FixJ"/>
    <property type="match status" value="1"/>
</dbReference>
<feature type="domain" description="HTH luxR-type" evidence="7">
    <location>
        <begin position="136"/>
        <end position="201"/>
    </location>
</feature>
<dbReference type="PROSITE" id="PS50043">
    <property type="entry name" value="HTH_LUXR_2"/>
    <property type="match status" value="1"/>
</dbReference>
<evidence type="ECO:0000256" key="2">
    <source>
        <dbReference type="ARBA" id="ARBA00023012"/>
    </source>
</evidence>
<dbReference type="FunFam" id="3.40.50.2300:FF:000018">
    <property type="entry name" value="DNA-binding transcriptional regulator NtrC"/>
    <property type="match status" value="1"/>
</dbReference>
<dbReference type="GO" id="GO:0000160">
    <property type="term" value="P:phosphorelay signal transduction system"/>
    <property type="evidence" value="ECO:0007669"/>
    <property type="project" value="UniProtKB-KW"/>
</dbReference>
<keyword evidence="1 6" id="KW-0597">Phosphoprotein</keyword>
<evidence type="ECO:0000256" key="3">
    <source>
        <dbReference type="ARBA" id="ARBA00023015"/>
    </source>
</evidence>
<dbReference type="PROSITE" id="PS00622">
    <property type="entry name" value="HTH_LUXR_1"/>
    <property type="match status" value="1"/>
</dbReference>
<dbReference type="InterPro" id="IPR016032">
    <property type="entry name" value="Sig_transdc_resp-reg_C-effctor"/>
</dbReference>
<evidence type="ECO:0000256" key="1">
    <source>
        <dbReference type="ARBA" id="ARBA00022553"/>
    </source>
</evidence>
<dbReference type="AlphaFoldDB" id="A0A2S7UY06"/>
<dbReference type="CDD" id="cd06170">
    <property type="entry name" value="LuxR_C_like"/>
    <property type="match status" value="1"/>
</dbReference>